<dbReference type="EMBL" id="FXTP01000001">
    <property type="protein sequence ID" value="SMO39823.1"/>
    <property type="molecule type" value="Genomic_DNA"/>
</dbReference>
<dbReference type="InterPro" id="IPR023296">
    <property type="entry name" value="Glyco_hydro_beta-prop_sf"/>
</dbReference>
<evidence type="ECO:0000259" key="6">
    <source>
        <dbReference type="Pfam" id="PF17851"/>
    </source>
</evidence>
<organism evidence="7 8">
    <name type="scientific">Gracilimonas mengyeensis</name>
    <dbReference type="NCBI Taxonomy" id="1302730"/>
    <lineage>
        <taxon>Bacteria</taxon>
        <taxon>Pseudomonadati</taxon>
        <taxon>Balneolota</taxon>
        <taxon>Balneolia</taxon>
        <taxon>Balneolales</taxon>
        <taxon>Balneolaceae</taxon>
        <taxon>Gracilimonas</taxon>
    </lineage>
</organism>
<sequence>MLHKSFWDLFLNKIREISGAHFLLLFLIIPAQIFAQTNTNGATNPLIWADVPDMSMIRVGENYYMSSTTMHMNPGVPIMKSTDLANWEIISYAYNKLEDIDATLLKNGKEMYGSGTWASSLRYHEGTFYLSTFSSTTGKTYIFTTTDIEDGNWTQHSFERSLHDHTLVFEDDKIYMIWGSGTLRIIELKKDLSGIKPETEQVFIENATAPSGDDIMLPAEGSQLFKVNGKYYLFNISWPRDDMRTVIVHRSDSLMGPYEGRVVLKDRGIAQGGLIDTPEGDWYAYLFRDYGSVGRIPYLTPVSWEDGWPVLGIDGVVPDTLKNLPKNTGLKPGIVASDDFEREKGEADLPLVWQWNHNPLEKYWSLTDRPGYLRLINDRSDDTFLTTRNTLTQRTIGPTSTGEVALDISSLKDGDVTGLGALQANYGYIAVKKEDGETSIIMAKGTPEEGEHIVESAPLDQNVVHLKADLDFEDLRDIGTFSYSLDGDEWKQLGNELEMSYTLPHFMGYRFALFNYATESAGGYADFDYFEIY</sequence>
<dbReference type="InterPro" id="IPR041542">
    <property type="entry name" value="GH43_C2"/>
</dbReference>
<gene>
    <name evidence="7" type="ORF">SAMN06265219_101448</name>
</gene>
<accession>A0A521AYA9</accession>
<dbReference type="PANTHER" id="PTHR42812:SF12">
    <property type="entry name" value="BETA-XYLOSIDASE-RELATED"/>
    <property type="match status" value="1"/>
</dbReference>
<dbReference type="SUPFAM" id="SSF49899">
    <property type="entry name" value="Concanavalin A-like lectins/glucanases"/>
    <property type="match status" value="1"/>
</dbReference>
<dbReference type="CDD" id="cd09001">
    <property type="entry name" value="GH43_FsAxh1-like"/>
    <property type="match status" value="1"/>
</dbReference>
<evidence type="ECO:0000256" key="5">
    <source>
        <dbReference type="RuleBase" id="RU361187"/>
    </source>
</evidence>
<evidence type="ECO:0000256" key="1">
    <source>
        <dbReference type="ARBA" id="ARBA00009865"/>
    </source>
</evidence>
<evidence type="ECO:0000256" key="2">
    <source>
        <dbReference type="ARBA" id="ARBA00022801"/>
    </source>
</evidence>
<dbReference type="Pfam" id="PF17851">
    <property type="entry name" value="GH43_C2"/>
    <property type="match status" value="1"/>
</dbReference>
<dbReference type="Gene3D" id="2.115.10.20">
    <property type="entry name" value="Glycosyl hydrolase domain, family 43"/>
    <property type="match status" value="1"/>
</dbReference>
<feature type="active site" description="Proton acceptor" evidence="4">
    <location>
        <position position="53"/>
    </location>
</feature>
<keyword evidence="8" id="KW-1185">Reference proteome</keyword>
<name>A0A521AYA9_9BACT</name>
<dbReference type="Proteomes" id="UP000317557">
    <property type="component" value="Unassembled WGS sequence"/>
</dbReference>
<evidence type="ECO:0000313" key="7">
    <source>
        <dbReference type="EMBL" id="SMO39823.1"/>
    </source>
</evidence>
<evidence type="ECO:0000313" key="8">
    <source>
        <dbReference type="Proteomes" id="UP000317557"/>
    </source>
</evidence>
<keyword evidence="3 5" id="KW-0326">Glycosidase</keyword>
<evidence type="ECO:0000256" key="3">
    <source>
        <dbReference type="ARBA" id="ARBA00023295"/>
    </source>
</evidence>
<dbReference type="SUPFAM" id="SSF75005">
    <property type="entry name" value="Arabinanase/levansucrase/invertase"/>
    <property type="match status" value="1"/>
</dbReference>
<dbReference type="GO" id="GO:0005975">
    <property type="term" value="P:carbohydrate metabolic process"/>
    <property type="evidence" value="ECO:0007669"/>
    <property type="project" value="InterPro"/>
</dbReference>
<dbReference type="AlphaFoldDB" id="A0A521AYA9"/>
<dbReference type="GO" id="GO:0004553">
    <property type="term" value="F:hydrolase activity, hydrolyzing O-glycosyl compounds"/>
    <property type="evidence" value="ECO:0007669"/>
    <property type="project" value="InterPro"/>
</dbReference>
<comment type="similarity">
    <text evidence="1 5">Belongs to the glycosyl hydrolase 43 family.</text>
</comment>
<dbReference type="InterPro" id="IPR013320">
    <property type="entry name" value="ConA-like_dom_sf"/>
</dbReference>
<dbReference type="InterPro" id="IPR051795">
    <property type="entry name" value="Glycosyl_Hydrlase_43"/>
</dbReference>
<reference evidence="7 8" key="1">
    <citation type="submission" date="2017-05" db="EMBL/GenBank/DDBJ databases">
        <authorList>
            <person name="Varghese N."/>
            <person name="Submissions S."/>
        </authorList>
    </citation>
    <scope>NUCLEOTIDE SEQUENCE [LARGE SCALE GENOMIC DNA]</scope>
    <source>
        <strain evidence="7 8">DSM 21985</strain>
    </source>
</reference>
<dbReference type="InterPro" id="IPR006710">
    <property type="entry name" value="Glyco_hydro_43"/>
</dbReference>
<proteinExistence type="inferred from homology"/>
<dbReference type="RefSeq" id="WP_142452945.1">
    <property type="nucleotide sequence ID" value="NZ_FXTP01000001.1"/>
</dbReference>
<dbReference type="Gene3D" id="2.60.120.200">
    <property type="match status" value="1"/>
</dbReference>
<dbReference type="OrthoDB" id="9801455at2"/>
<feature type="domain" description="Beta-xylosidase C-terminal Concanavalin A-like" evidence="6">
    <location>
        <begin position="338"/>
        <end position="532"/>
    </location>
</feature>
<protein>
    <submittedName>
        <fullName evidence="7">Beta-xylosidase</fullName>
    </submittedName>
</protein>
<feature type="active site" description="Proton donor" evidence="4">
    <location>
        <position position="220"/>
    </location>
</feature>
<dbReference type="Pfam" id="PF04616">
    <property type="entry name" value="Glyco_hydro_43"/>
    <property type="match status" value="1"/>
</dbReference>
<evidence type="ECO:0000256" key="4">
    <source>
        <dbReference type="PIRSR" id="PIRSR606710-1"/>
    </source>
</evidence>
<keyword evidence="2 5" id="KW-0378">Hydrolase</keyword>
<dbReference type="PANTHER" id="PTHR42812">
    <property type="entry name" value="BETA-XYLOSIDASE"/>
    <property type="match status" value="1"/>
</dbReference>